<organism evidence="3 4">
    <name type="scientific">Erwinia persicina</name>
    <dbReference type="NCBI Taxonomy" id="55211"/>
    <lineage>
        <taxon>Bacteria</taxon>
        <taxon>Pseudomonadati</taxon>
        <taxon>Pseudomonadota</taxon>
        <taxon>Gammaproteobacteria</taxon>
        <taxon>Enterobacterales</taxon>
        <taxon>Erwiniaceae</taxon>
        <taxon>Erwinia</taxon>
    </lineage>
</organism>
<feature type="transmembrane region" description="Helical" evidence="1">
    <location>
        <begin position="100"/>
        <end position="124"/>
    </location>
</feature>
<dbReference type="EMBL" id="QGAC01000017">
    <property type="protein sequence ID" value="TKJ87098.1"/>
    <property type="molecule type" value="Genomic_DNA"/>
</dbReference>
<evidence type="ECO:0000313" key="3">
    <source>
        <dbReference type="EMBL" id="TKJ87098.1"/>
    </source>
</evidence>
<name>A0A4U3F1K8_9GAMM</name>
<reference evidence="2 5" key="2">
    <citation type="journal article" date="2020" name="FEMS Microbiol. Ecol.">
        <title>Temporal dynamics of bacterial communities during seed development and maturation.</title>
        <authorList>
            <person name="Chesneau G."/>
            <person name="Torres-Cortes G."/>
            <person name="Briand M."/>
            <person name="Darrasse A."/>
            <person name="Preveaux A."/>
            <person name="Marais C."/>
            <person name="Jacques M.A."/>
            <person name="Shade A."/>
            <person name="Barret M."/>
        </authorList>
    </citation>
    <scope>NUCLEOTIDE SEQUENCE [LARGE SCALE GENOMIC DNA]</scope>
    <source>
        <strain evidence="2 5">CFBP13732</strain>
    </source>
</reference>
<comment type="caution">
    <text evidence="3">The sequence shown here is derived from an EMBL/GenBank/DDBJ whole genome shotgun (WGS) entry which is preliminary data.</text>
</comment>
<evidence type="ECO:0000313" key="4">
    <source>
        <dbReference type="Proteomes" id="UP000306393"/>
    </source>
</evidence>
<dbReference type="RefSeq" id="WP_137269680.1">
    <property type="nucleotide sequence ID" value="NZ_CP123752.1"/>
</dbReference>
<feature type="transmembrane region" description="Helical" evidence="1">
    <location>
        <begin position="65"/>
        <end position="88"/>
    </location>
</feature>
<dbReference type="Proteomes" id="UP000306393">
    <property type="component" value="Unassembled WGS sequence"/>
</dbReference>
<sequence>MSVNVDKYVAFTVVNFFSASFIMLIVCMIFASLKFFVCSLISILIVVVLQYPALNRCKGWLSRSVVFFLSMNVFLFILGVVASLTLGISLDNVDAGLKMIYIGNVFGVFFAGIGPIGYLLILLVNISLRKHFFD</sequence>
<evidence type="ECO:0000256" key="1">
    <source>
        <dbReference type="SAM" id="Phobius"/>
    </source>
</evidence>
<keyword evidence="1" id="KW-0472">Membrane</keyword>
<dbReference type="OrthoDB" id="9963661at2"/>
<evidence type="ECO:0000313" key="2">
    <source>
        <dbReference type="EMBL" id="MBD8104840.1"/>
    </source>
</evidence>
<gene>
    <name evidence="3" type="ORF">EpCFBP13511_17120</name>
    <name evidence="2" type="ORF">IFT93_00190</name>
</gene>
<keyword evidence="5" id="KW-1185">Reference proteome</keyword>
<keyword evidence="1" id="KW-0812">Transmembrane</keyword>
<protein>
    <submittedName>
        <fullName evidence="3">Uncharacterized protein</fullName>
    </submittedName>
</protein>
<feature type="transmembrane region" description="Helical" evidence="1">
    <location>
        <begin position="20"/>
        <end position="53"/>
    </location>
</feature>
<proteinExistence type="predicted"/>
<reference evidence="3 4" key="1">
    <citation type="journal article" date="2019" name="Sci. Rep.">
        <title>Differences in resource use lead to coexistence of seed-transmitted microbial populations.</title>
        <authorList>
            <person name="Torres-Cortes G."/>
            <person name="Garcia B.J."/>
            <person name="Compant S."/>
            <person name="Rezki S."/>
            <person name="Jones P."/>
            <person name="Preveaux A."/>
            <person name="Briand M."/>
            <person name="Roulet A."/>
            <person name="Bouchez O."/>
            <person name="Jacobson D."/>
            <person name="Barret M."/>
        </authorList>
    </citation>
    <scope>NUCLEOTIDE SEQUENCE [LARGE SCALE GENOMIC DNA]</scope>
    <source>
        <strain evidence="3 4">CFBP13511</strain>
    </source>
</reference>
<dbReference type="Proteomes" id="UP000661012">
    <property type="component" value="Unassembled WGS sequence"/>
</dbReference>
<evidence type="ECO:0000313" key="5">
    <source>
        <dbReference type="Proteomes" id="UP000661012"/>
    </source>
</evidence>
<keyword evidence="1" id="KW-1133">Transmembrane helix</keyword>
<dbReference type="EMBL" id="JACYNN010000001">
    <property type="protein sequence ID" value="MBD8104840.1"/>
    <property type="molecule type" value="Genomic_DNA"/>
</dbReference>
<dbReference type="AlphaFoldDB" id="A0A4U3F1K8"/>
<accession>A0A4U3F1K8</accession>